<dbReference type="Gene3D" id="1.20.1070.10">
    <property type="entry name" value="Rhodopsin 7-helix transmembrane proteins"/>
    <property type="match status" value="1"/>
</dbReference>
<dbReference type="GO" id="GO:0005886">
    <property type="term" value="C:plasma membrane"/>
    <property type="evidence" value="ECO:0000318"/>
    <property type="project" value="GO_Central"/>
</dbReference>
<evidence type="ECO:0000259" key="12">
    <source>
        <dbReference type="PROSITE" id="PS50262"/>
    </source>
</evidence>
<dbReference type="EMBL" id="DS469985">
    <property type="protein sequence ID" value="EDO30765.1"/>
    <property type="molecule type" value="Genomic_DNA"/>
</dbReference>
<dbReference type="PhylomeDB" id="A7SZU5"/>
<name>A7SZU5_NEMVE</name>
<evidence type="ECO:0000256" key="9">
    <source>
        <dbReference type="RuleBase" id="RU000688"/>
    </source>
</evidence>
<evidence type="ECO:0000256" key="7">
    <source>
        <dbReference type="ARBA" id="ARBA00023170"/>
    </source>
</evidence>
<evidence type="ECO:0000256" key="6">
    <source>
        <dbReference type="ARBA" id="ARBA00023136"/>
    </source>
</evidence>
<dbReference type="InterPro" id="IPR017452">
    <property type="entry name" value="GPCR_Rhodpsn_7TM"/>
</dbReference>
<dbReference type="OMA" id="YINHEEL"/>
<feature type="transmembrane region" description="Helical" evidence="11">
    <location>
        <begin position="27"/>
        <end position="55"/>
    </location>
</feature>
<evidence type="ECO:0000256" key="3">
    <source>
        <dbReference type="ARBA" id="ARBA00022692"/>
    </source>
</evidence>
<dbReference type="HOGENOM" id="CLU_577859_0_0_1"/>
<dbReference type="PANTHER" id="PTHR24249">
    <property type="entry name" value="HISTAMINE RECEPTOR-RELATED G-PROTEIN COUPLED RECEPTOR"/>
    <property type="match status" value="1"/>
</dbReference>
<dbReference type="KEGG" id="nve:5501589"/>
<feature type="transmembrane region" description="Helical" evidence="11">
    <location>
        <begin position="104"/>
        <end position="126"/>
    </location>
</feature>
<keyword evidence="2" id="KW-1003">Cell membrane</keyword>
<keyword evidence="5 9" id="KW-0297">G-protein coupled receptor</keyword>
<reference evidence="13 14" key="1">
    <citation type="journal article" date="2007" name="Science">
        <title>Sea anemone genome reveals ancestral eumetazoan gene repertoire and genomic organization.</title>
        <authorList>
            <person name="Putnam N.H."/>
            <person name="Srivastava M."/>
            <person name="Hellsten U."/>
            <person name="Dirks B."/>
            <person name="Chapman J."/>
            <person name="Salamov A."/>
            <person name="Terry A."/>
            <person name="Shapiro H."/>
            <person name="Lindquist E."/>
            <person name="Kapitonov V.V."/>
            <person name="Jurka J."/>
            <person name="Genikhovich G."/>
            <person name="Grigoriev I.V."/>
            <person name="Lucas S.M."/>
            <person name="Steele R.E."/>
            <person name="Finnerty J.R."/>
            <person name="Technau U."/>
            <person name="Martindale M.Q."/>
            <person name="Rokhsar D.S."/>
        </authorList>
    </citation>
    <scope>NUCLEOTIDE SEQUENCE [LARGE SCALE GENOMIC DNA]</scope>
    <source>
        <strain evidence="14">CH2 X CH6</strain>
    </source>
</reference>
<dbReference type="Pfam" id="PF00001">
    <property type="entry name" value="7tm_1"/>
    <property type="match status" value="2"/>
</dbReference>
<keyword evidence="4 11" id="KW-1133">Transmembrane helix</keyword>
<dbReference type="PANTHER" id="PTHR24249:SF372">
    <property type="entry name" value="G-PROTEIN COUPLED RECEPTORS FAMILY 1 PROFILE DOMAIN-CONTAINING PROTEIN"/>
    <property type="match status" value="1"/>
</dbReference>
<dbReference type="InterPro" id="IPR000276">
    <property type="entry name" value="GPCR_Rhodpsn"/>
</dbReference>
<dbReference type="CDD" id="cd00637">
    <property type="entry name" value="7tm_classA_rhodopsin-like"/>
    <property type="match status" value="1"/>
</dbReference>
<dbReference type="SMART" id="SM01381">
    <property type="entry name" value="7TM_GPCR_Srsx"/>
    <property type="match status" value="1"/>
</dbReference>
<dbReference type="AlphaFoldDB" id="A7SZU5"/>
<evidence type="ECO:0000313" key="14">
    <source>
        <dbReference type="Proteomes" id="UP000001593"/>
    </source>
</evidence>
<feature type="transmembrane region" description="Helical" evidence="11">
    <location>
        <begin position="312"/>
        <end position="332"/>
    </location>
</feature>
<dbReference type="InParanoid" id="A7SZU5"/>
<evidence type="ECO:0000256" key="1">
    <source>
        <dbReference type="ARBA" id="ARBA00004651"/>
    </source>
</evidence>
<keyword evidence="8 9" id="KW-0807">Transducer</keyword>
<gene>
    <name evidence="13" type="ORF">NEMVEDRAFT_v1g220122</name>
</gene>
<keyword evidence="14" id="KW-1185">Reference proteome</keyword>
<dbReference type="FunCoup" id="A7SZU5">
    <property type="interactions" value="49"/>
</dbReference>
<accession>A7SZU5</accession>
<protein>
    <recommendedName>
        <fullName evidence="12">G-protein coupled receptors family 1 profile domain-containing protein</fullName>
    </recommendedName>
</protein>
<keyword evidence="6 11" id="KW-0472">Membrane</keyword>
<feature type="transmembrane region" description="Helical" evidence="11">
    <location>
        <begin position="173"/>
        <end position="193"/>
    </location>
</feature>
<sequence length="391" mass="42963">MSTNFEENCFLGEKDFFRSFDFHADSYLAVASILSAVASVLSVLIACSNGLLLAAISYKNTLSPPQVLLCALLFADCLVGVVFLPLFIGYLLSYELFKSCTFYAVTRAAGCFTTITSFFILVAISCERYVALFWAFRYPSIVTVPRVLALVIILYTGGGVYTAEFMWGGSSVGVAISIFIPALGLIIIAGVYFRIFKLVKRHKTHIQQAQCKDPSECQRTNTGNPSAEQPASTGIPSTIPTTYRKMINYQDNAGAISFDDNMPESHDKTRIQRPSVRSTVFPRRNVAWSLSSTAENSTGSPTQRKLAVMMSYLVGVSLVCFTPFAVVVFARLAVGNSQRLSEAFSVAVVLLSTNSLVNPCVYCWKNQEIQQAVRALTQNVMQFVQGHCDNE</sequence>
<feature type="region of interest" description="Disordered" evidence="10">
    <location>
        <begin position="210"/>
        <end position="238"/>
    </location>
</feature>
<organism evidence="13 14">
    <name type="scientific">Nematostella vectensis</name>
    <name type="common">Starlet sea anemone</name>
    <dbReference type="NCBI Taxonomy" id="45351"/>
    <lineage>
        <taxon>Eukaryota</taxon>
        <taxon>Metazoa</taxon>
        <taxon>Cnidaria</taxon>
        <taxon>Anthozoa</taxon>
        <taxon>Hexacorallia</taxon>
        <taxon>Actiniaria</taxon>
        <taxon>Edwardsiidae</taxon>
        <taxon>Nematostella</taxon>
    </lineage>
</organism>
<dbReference type="Proteomes" id="UP000001593">
    <property type="component" value="Unassembled WGS sequence"/>
</dbReference>
<feature type="compositionally biased region" description="Polar residues" evidence="10">
    <location>
        <begin position="217"/>
        <end position="238"/>
    </location>
</feature>
<dbReference type="InterPro" id="IPR050569">
    <property type="entry name" value="TAAR"/>
</dbReference>
<dbReference type="GO" id="GO:0004930">
    <property type="term" value="F:G protein-coupled receptor activity"/>
    <property type="evidence" value="ECO:0000318"/>
    <property type="project" value="GO_Central"/>
</dbReference>
<evidence type="ECO:0000256" key="11">
    <source>
        <dbReference type="SAM" id="Phobius"/>
    </source>
</evidence>
<feature type="transmembrane region" description="Helical" evidence="11">
    <location>
        <begin position="67"/>
        <end position="92"/>
    </location>
</feature>
<dbReference type="PROSITE" id="PS00237">
    <property type="entry name" value="G_PROTEIN_RECEP_F1_1"/>
    <property type="match status" value="1"/>
</dbReference>
<comment type="subcellular location">
    <subcellularLocation>
        <location evidence="1">Cell membrane</location>
        <topology evidence="1">Multi-pass membrane protein</topology>
    </subcellularLocation>
</comment>
<feature type="domain" description="G-protein coupled receptors family 1 profile" evidence="12">
    <location>
        <begin position="48"/>
        <end position="362"/>
    </location>
</feature>
<dbReference type="PROSITE" id="PS50262">
    <property type="entry name" value="G_PROTEIN_RECEP_F1_2"/>
    <property type="match status" value="1"/>
</dbReference>
<evidence type="ECO:0000256" key="2">
    <source>
        <dbReference type="ARBA" id="ARBA00022475"/>
    </source>
</evidence>
<evidence type="ECO:0000256" key="5">
    <source>
        <dbReference type="ARBA" id="ARBA00023040"/>
    </source>
</evidence>
<dbReference type="OrthoDB" id="5968659at2759"/>
<dbReference type="GO" id="GO:0007186">
    <property type="term" value="P:G protein-coupled receptor signaling pathway"/>
    <property type="evidence" value="ECO:0000318"/>
    <property type="project" value="GO_Central"/>
</dbReference>
<evidence type="ECO:0000256" key="10">
    <source>
        <dbReference type="SAM" id="MobiDB-lite"/>
    </source>
</evidence>
<proteinExistence type="inferred from homology"/>
<keyword evidence="7 9" id="KW-0675">Receptor</keyword>
<comment type="similarity">
    <text evidence="9">Belongs to the G-protein coupled receptor 1 family.</text>
</comment>
<dbReference type="SUPFAM" id="SSF81321">
    <property type="entry name" value="Family A G protein-coupled receptor-like"/>
    <property type="match status" value="1"/>
</dbReference>
<evidence type="ECO:0000256" key="8">
    <source>
        <dbReference type="ARBA" id="ARBA00023224"/>
    </source>
</evidence>
<feature type="transmembrane region" description="Helical" evidence="11">
    <location>
        <begin position="147"/>
        <end position="167"/>
    </location>
</feature>
<evidence type="ECO:0000313" key="13">
    <source>
        <dbReference type="EMBL" id="EDO30765.1"/>
    </source>
</evidence>
<keyword evidence="3 9" id="KW-0812">Transmembrane</keyword>
<evidence type="ECO:0000256" key="4">
    <source>
        <dbReference type="ARBA" id="ARBA00022989"/>
    </source>
</evidence>
<dbReference type="PRINTS" id="PR00237">
    <property type="entry name" value="GPCRRHODOPSN"/>
</dbReference>